<dbReference type="EMBL" id="GG663744">
    <property type="protein sequence ID" value="EEH54192.1"/>
    <property type="molecule type" value="Genomic_DNA"/>
</dbReference>
<feature type="compositionally biased region" description="Polar residues" evidence="1">
    <location>
        <begin position="21"/>
        <end position="35"/>
    </location>
</feature>
<dbReference type="Proteomes" id="UP000001876">
    <property type="component" value="Unassembled WGS sequence"/>
</dbReference>
<protein>
    <submittedName>
        <fullName evidence="2">Predicted protein</fullName>
    </submittedName>
</protein>
<sequence>MRSLVYFIHAPPPPPPPRTATEPSSRLAPSSLQTPRRSSSWRARRGRHLRRDIVVDLRGLRRRLLLLLRVLLPRRVVVRVRVVFRHRENL</sequence>
<dbReference type="GeneID" id="9687002"/>
<reference evidence="2 3" key="1">
    <citation type="journal article" date="2009" name="Science">
        <title>Green evolution and dynamic adaptations revealed by genomes of the marine picoeukaryotes Micromonas.</title>
        <authorList>
            <person name="Worden A.Z."/>
            <person name="Lee J.H."/>
            <person name="Mock T."/>
            <person name="Rouze P."/>
            <person name="Simmons M.P."/>
            <person name="Aerts A.L."/>
            <person name="Allen A.E."/>
            <person name="Cuvelier M.L."/>
            <person name="Derelle E."/>
            <person name="Everett M.V."/>
            <person name="Foulon E."/>
            <person name="Grimwood J."/>
            <person name="Gundlach H."/>
            <person name="Henrissat B."/>
            <person name="Napoli C."/>
            <person name="McDonald S.M."/>
            <person name="Parker M.S."/>
            <person name="Rombauts S."/>
            <person name="Salamov A."/>
            <person name="Von Dassow P."/>
            <person name="Badger J.H."/>
            <person name="Coutinho P.M."/>
            <person name="Demir E."/>
            <person name="Dubchak I."/>
            <person name="Gentemann C."/>
            <person name="Eikrem W."/>
            <person name="Gready J.E."/>
            <person name="John U."/>
            <person name="Lanier W."/>
            <person name="Lindquist E.A."/>
            <person name="Lucas S."/>
            <person name="Mayer K.F."/>
            <person name="Moreau H."/>
            <person name="Not F."/>
            <person name="Otillar R."/>
            <person name="Panaud O."/>
            <person name="Pangilinan J."/>
            <person name="Paulsen I."/>
            <person name="Piegu B."/>
            <person name="Poliakov A."/>
            <person name="Robbens S."/>
            <person name="Schmutz J."/>
            <person name="Toulza E."/>
            <person name="Wyss T."/>
            <person name="Zelensky A."/>
            <person name="Zhou K."/>
            <person name="Armbrust E.V."/>
            <person name="Bhattacharya D."/>
            <person name="Goodenough U.W."/>
            <person name="Van de Peer Y."/>
            <person name="Grigoriev I.V."/>
        </authorList>
    </citation>
    <scope>NUCLEOTIDE SEQUENCE [LARGE SCALE GENOMIC DNA]</scope>
    <source>
        <strain evidence="2 3">CCMP1545</strain>
    </source>
</reference>
<dbReference type="AlphaFoldDB" id="C1N1H5"/>
<dbReference type="RefSeq" id="XP_003061562.1">
    <property type="nucleotide sequence ID" value="XM_003061516.1"/>
</dbReference>
<evidence type="ECO:0000313" key="3">
    <source>
        <dbReference type="Proteomes" id="UP000001876"/>
    </source>
</evidence>
<dbReference type="KEGG" id="mpp:MICPUCDRAFT_63099"/>
<gene>
    <name evidence="2" type="ORF">MICPUCDRAFT_63099</name>
</gene>
<proteinExistence type="predicted"/>
<accession>C1N1H5</accession>
<feature type="region of interest" description="Disordered" evidence="1">
    <location>
        <begin position="1"/>
        <end position="44"/>
    </location>
</feature>
<keyword evidence="3" id="KW-1185">Reference proteome</keyword>
<evidence type="ECO:0000256" key="1">
    <source>
        <dbReference type="SAM" id="MobiDB-lite"/>
    </source>
</evidence>
<evidence type="ECO:0000313" key="2">
    <source>
        <dbReference type="EMBL" id="EEH54192.1"/>
    </source>
</evidence>
<name>C1N1H5_MICPC</name>
<organism evidence="3">
    <name type="scientific">Micromonas pusilla (strain CCMP1545)</name>
    <name type="common">Picoplanktonic green alga</name>
    <dbReference type="NCBI Taxonomy" id="564608"/>
    <lineage>
        <taxon>Eukaryota</taxon>
        <taxon>Viridiplantae</taxon>
        <taxon>Chlorophyta</taxon>
        <taxon>Mamiellophyceae</taxon>
        <taxon>Mamiellales</taxon>
        <taxon>Mamiellaceae</taxon>
        <taxon>Micromonas</taxon>
    </lineage>
</organism>